<feature type="region of interest" description="Disordered" evidence="3">
    <location>
        <begin position="79"/>
        <end position="176"/>
    </location>
</feature>
<dbReference type="Pfam" id="PF01393">
    <property type="entry name" value="Chromo_shadow"/>
    <property type="match status" value="1"/>
</dbReference>
<keyword evidence="2" id="KW-0539">Nucleus</keyword>
<comment type="caution">
    <text evidence="5">The sequence shown here is derived from an EMBL/GenBank/DDBJ whole genome shotgun (WGS) entry which is preliminary data.</text>
</comment>
<dbReference type="InterPro" id="IPR000953">
    <property type="entry name" value="Chromo/chromo_shadow_dom"/>
</dbReference>
<evidence type="ECO:0000313" key="6">
    <source>
        <dbReference type="Proteomes" id="UP000724874"/>
    </source>
</evidence>
<proteinExistence type="predicted"/>
<name>A0A9P5TQH0_GYMJU</name>
<dbReference type="AlphaFoldDB" id="A0A9P5TQH0"/>
<feature type="domain" description="Chromo" evidence="4">
    <location>
        <begin position="29"/>
        <end position="91"/>
    </location>
</feature>
<dbReference type="SUPFAM" id="SSF54160">
    <property type="entry name" value="Chromo domain-like"/>
    <property type="match status" value="2"/>
</dbReference>
<accession>A0A9P5TQH0</accession>
<dbReference type="SMART" id="SM00300">
    <property type="entry name" value="ChSh"/>
    <property type="match status" value="1"/>
</dbReference>
<organism evidence="5 6">
    <name type="scientific">Gymnopilus junonius</name>
    <name type="common">Spectacular rustgill mushroom</name>
    <name type="synonym">Gymnopilus spectabilis subsp. junonius</name>
    <dbReference type="NCBI Taxonomy" id="109634"/>
    <lineage>
        <taxon>Eukaryota</taxon>
        <taxon>Fungi</taxon>
        <taxon>Dikarya</taxon>
        <taxon>Basidiomycota</taxon>
        <taxon>Agaricomycotina</taxon>
        <taxon>Agaricomycetes</taxon>
        <taxon>Agaricomycetidae</taxon>
        <taxon>Agaricales</taxon>
        <taxon>Agaricineae</taxon>
        <taxon>Hymenogastraceae</taxon>
        <taxon>Gymnopilus</taxon>
    </lineage>
</organism>
<dbReference type="InterPro" id="IPR051219">
    <property type="entry name" value="Heterochromatin_chromo-domain"/>
</dbReference>
<dbReference type="Gene3D" id="2.40.50.40">
    <property type="match status" value="2"/>
</dbReference>
<dbReference type="EMBL" id="JADNYJ010000030">
    <property type="protein sequence ID" value="KAF8903518.1"/>
    <property type="molecule type" value="Genomic_DNA"/>
</dbReference>
<dbReference type="OrthoDB" id="433924at2759"/>
<sequence length="253" mass="28832">MAVSDSEESIRVSSKAKATPSQEGEEEEYEIEEVLDAKRGFFPDGRMGYFVKWKGYGPEDNSWVDEQDAENAQELVNEFWKKNPQKKKAITAARKSVDKKSPKKPRKSTVADDTSEAGEASTKKRGRKSLSHKVESDDEMDVDEEEKPAKKAKKESTQPSKTNARKLKTDSPEEEEVHLGTMKRYMNLPSWEGLVKTIDTVERADDDALKIFFTLNNGERVTETAAICKQRFPQKLLEFYETNLKWRQVGGDL</sequence>
<evidence type="ECO:0000256" key="1">
    <source>
        <dbReference type="ARBA" id="ARBA00004123"/>
    </source>
</evidence>
<reference evidence="5" key="1">
    <citation type="submission" date="2020-11" db="EMBL/GenBank/DDBJ databases">
        <authorList>
            <consortium name="DOE Joint Genome Institute"/>
            <person name="Ahrendt S."/>
            <person name="Riley R."/>
            <person name="Andreopoulos W."/>
            <person name="LaButti K."/>
            <person name="Pangilinan J."/>
            <person name="Ruiz-duenas F.J."/>
            <person name="Barrasa J.M."/>
            <person name="Sanchez-Garcia M."/>
            <person name="Camarero S."/>
            <person name="Miyauchi S."/>
            <person name="Serrano A."/>
            <person name="Linde D."/>
            <person name="Babiker R."/>
            <person name="Drula E."/>
            <person name="Ayuso-Fernandez I."/>
            <person name="Pacheco R."/>
            <person name="Padilla G."/>
            <person name="Ferreira P."/>
            <person name="Barriuso J."/>
            <person name="Kellner H."/>
            <person name="Castanera R."/>
            <person name="Alfaro M."/>
            <person name="Ramirez L."/>
            <person name="Pisabarro A.G."/>
            <person name="Kuo A."/>
            <person name="Tritt A."/>
            <person name="Lipzen A."/>
            <person name="He G."/>
            <person name="Yan M."/>
            <person name="Ng V."/>
            <person name="Cullen D."/>
            <person name="Martin F."/>
            <person name="Rosso M.-N."/>
            <person name="Henrissat B."/>
            <person name="Hibbett D."/>
            <person name="Martinez A.T."/>
            <person name="Grigoriev I.V."/>
        </authorList>
    </citation>
    <scope>NUCLEOTIDE SEQUENCE</scope>
    <source>
        <strain evidence="5">AH 44721</strain>
    </source>
</reference>
<gene>
    <name evidence="5" type="ORF">CPB84DRAFT_1902908</name>
</gene>
<dbReference type="Proteomes" id="UP000724874">
    <property type="component" value="Unassembled WGS sequence"/>
</dbReference>
<dbReference type="SMART" id="SM00298">
    <property type="entry name" value="CHROMO"/>
    <property type="match status" value="1"/>
</dbReference>
<dbReference type="GO" id="GO:0005634">
    <property type="term" value="C:nucleus"/>
    <property type="evidence" value="ECO:0007669"/>
    <property type="project" value="UniProtKB-SubCell"/>
</dbReference>
<feature type="region of interest" description="Disordered" evidence="3">
    <location>
        <begin position="1"/>
        <end position="31"/>
    </location>
</feature>
<evidence type="ECO:0000256" key="3">
    <source>
        <dbReference type="SAM" id="MobiDB-lite"/>
    </source>
</evidence>
<dbReference type="PANTHER" id="PTHR22812">
    <property type="entry name" value="CHROMOBOX PROTEIN"/>
    <property type="match status" value="1"/>
</dbReference>
<evidence type="ECO:0000256" key="2">
    <source>
        <dbReference type="ARBA" id="ARBA00023242"/>
    </source>
</evidence>
<dbReference type="InterPro" id="IPR023780">
    <property type="entry name" value="Chromo_domain"/>
</dbReference>
<dbReference type="PROSITE" id="PS50013">
    <property type="entry name" value="CHROMO_2"/>
    <property type="match status" value="1"/>
</dbReference>
<dbReference type="InterPro" id="IPR008251">
    <property type="entry name" value="Chromo_shadow_dom"/>
</dbReference>
<feature type="compositionally biased region" description="Acidic residues" evidence="3">
    <location>
        <begin position="136"/>
        <end position="146"/>
    </location>
</feature>
<dbReference type="InterPro" id="IPR016197">
    <property type="entry name" value="Chromo-like_dom_sf"/>
</dbReference>
<dbReference type="Pfam" id="PF00385">
    <property type="entry name" value="Chromo"/>
    <property type="match status" value="1"/>
</dbReference>
<dbReference type="GO" id="GO:0006338">
    <property type="term" value="P:chromatin remodeling"/>
    <property type="evidence" value="ECO:0007669"/>
    <property type="project" value="UniProtKB-ARBA"/>
</dbReference>
<evidence type="ECO:0000313" key="5">
    <source>
        <dbReference type="EMBL" id="KAF8903518.1"/>
    </source>
</evidence>
<comment type="subcellular location">
    <subcellularLocation>
        <location evidence="1">Nucleus</location>
    </subcellularLocation>
</comment>
<keyword evidence="6" id="KW-1185">Reference proteome</keyword>
<evidence type="ECO:0000259" key="4">
    <source>
        <dbReference type="PROSITE" id="PS50013"/>
    </source>
</evidence>
<protein>
    <recommendedName>
        <fullName evidence="4">Chromo domain-containing protein</fullName>
    </recommendedName>
</protein>